<dbReference type="OrthoDB" id="28127at2759"/>
<evidence type="ECO:0008006" key="3">
    <source>
        <dbReference type="Google" id="ProtNLM"/>
    </source>
</evidence>
<name>A0A1Y2BN01_9FUNG</name>
<accession>A0A1Y2BN01</accession>
<dbReference type="GO" id="GO:0006974">
    <property type="term" value="P:DNA damage response"/>
    <property type="evidence" value="ECO:0007669"/>
    <property type="project" value="InterPro"/>
</dbReference>
<proteinExistence type="predicted"/>
<dbReference type="SUPFAM" id="SSF51197">
    <property type="entry name" value="Clavaminate synthase-like"/>
    <property type="match status" value="1"/>
</dbReference>
<reference evidence="1 2" key="1">
    <citation type="submission" date="2016-07" db="EMBL/GenBank/DDBJ databases">
        <title>Pervasive Adenine N6-methylation of Active Genes in Fungi.</title>
        <authorList>
            <consortium name="DOE Joint Genome Institute"/>
            <person name="Mondo S.J."/>
            <person name="Dannebaum R.O."/>
            <person name="Kuo R.C."/>
            <person name="Labutti K."/>
            <person name="Haridas S."/>
            <person name="Kuo A."/>
            <person name="Salamov A."/>
            <person name="Ahrendt S.R."/>
            <person name="Lipzen A."/>
            <person name="Sullivan W."/>
            <person name="Andreopoulos W.B."/>
            <person name="Clum A."/>
            <person name="Lindquist E."/>
            <person name="Daum C."/>
            <person name="Ramamoorthy G.K."/>
            <person name="Gryganskyi A."/>
            <person name="Culley D."/>
            <person name="Magnuson J.K."/>
            <person name="James T.Y."/>
            <person name="O'Malley M.A."/>
            <person name="Stajich J.E."/>
            <person name="Spatafora J.W."/>
            <person name="Visel A."/>
            <person name="Grigoriev I.V."/>
        </authorList>
    </citation>
    <scope>NUCLEOTIDE SEQUENCE [LARGE SCALE GENOMIC DNA]</scope>
    <source>
        <strain evidence="1 2">JEL800</strain>
    </source>
</reference>
<dbReference type="InterPro" id="IPR032870">
    <property type="entry name" value="ALKBH7-like"/>
</dbReference>
<gene>
    <name evidence="1" type="ORF">BCR33DRAFT_770569</name>
</gene>
<dbReference type="PANTHER" id="PTHR21052:SF0">
    <property type="entry name" value="ALPHA-KETOGLUTARATE-DEPENDENT DIOXYGENASE ALKB HOMOLOG 7, MITOCHONDRIAL"/>
    <property type="match status" value="1"/>
</dbReference>
<dbReference type="AlphaFoldDB" id="A0A1Y2BN01"/>
<keyword evidence="2" id="KW-1185">Reference proteome</keyword>
<dbReference type="PANTHER" id="PTHR21052">
    <property type="entry name" value="SPERMATOGENESIS ASSOCIATED 11-RELATED"/>
    <property type="match status" value="1"/>
</dbReference>
<evidence type="ECO:0000313" key="2">
    <source>
        <dbReference type="Proteomes" id="UP000193642"/>
    </source>
</evidence>
<dbReference type="InterPro" id="IPR037151">
    <property type="entry name" value="AlkB-like_sf"/>
</dbReference>
<dbReference type="GO" id="GO:0006631">
    <property type="term" value="P:fatty acid metabolic process"/>
    <property type="evidence" value="ECO:0007669"/>
    <property type="project" value="TreeGrafter"/>
</dbReference>
<dbReference type="GO" id="GO:0005759">
    <property type="term" value="C:mitochondrial matrix"/>
    <property type="evidence" value="ECO:0007669"/>
    <property type="project" value="TreeGrafter"/>
</dbReference>
<comment type="caution">
    <text evidence="1">The sequence shown here is derived from an EMBL/GenBank/DDBJ whole genome shotgun (WGS) entry which is preliminary data.</text>
</comment>
<dbReference type="Proteomes" id="UP000193642">
    <property type="component" value="Unassembled WGS sequence"/>
</dbReference>
<sequence>MHKYIDLSQVPKHVQAQLATNVNIVPSFLSAATQTALERAASAKLRRLARGPHLDVHFDGVIKGFKEASVSAWASQRIWSLEDFVDLPSLAPPLKVTLEENNCDDLALKLFFTNLELAVNALLLKHHAPENTDKVTPFVKRWLPPHILELRESDSGIGPHVDHTSAFGSVIAGLCLGSDAVMRFTGVLPENKGLQFSVLLPKGALLKSRVWNMEGRVERLSTKKGMCDVTVM</sequence>
<evidence type="ECO:0000313" key="1">
    <source>
        <dbReference type="EMBL" id="ORY35967.1"/>
    </source>
</evidence>
<dbReference type="EMBL" id="MCGO01000059">
    <property type="protein sequence ID" value="ORY35967.1"/>
    <property type="molecule type" value="Genomic_DNA"/>
</dbReference>
<dbReference type="STRING" id="329046.A0A1Y2BN01"/>
<dbReference type="Gene3D" id="2.60.120.590">
    <property type="entry name" value="Alpha-ketoglutarate-dependent dioxygenase AlkB-like"/>
    <property type="match status" value="1"/>
</dbReference>
<protein>
    <recommendedName>
        <fullName evidence="3">Alpha-ketoglutarate-dependent dioxygenase AlkB-like domain-containing protein</fullName>
    </recommendedName>
</protein>
<organism evidence="1 2">
    <name type="scientific">Rhizoclosmatium globosum</name>
    <dbReference type="NCBI Taxonomy" id="329046"/>
    <lineage>
        <taxon>Eukaryota</taxon>
        <taxon>Fungi</taxon>
        <taxon>Fungi incertae sedis</taxon>
        <taxon>Chytridiomycota</taxon>
        <taxon>Chytridiomycota incertae sedis</taxon>
        <taxon>Chytridiomycetes</taxon>
        <taxon>Chytridiales</taxon>
        <taxon>Chytriomycetaceae</taxon>
        <taxon>Rhizoclosmatium</taxon>
    </lineage>
</organism>